<protein>
    <submittedName>
        <fullName evidence="2">Uncharacterized protein</fullName>
    </submittedName>
</protein>
<keyword evidence="1" id="KW-1185">Reference proteome</keyword>
<name>A0A1I7XFN0_HETBA</name>
<dbReference type="AlphaFoldDB" id="A0A1I7XFN0"/>
<proteinExistence type="predicted"/>
<organism evidence="1 2">
    <name type="scientific">Heterorhabditis bacteriophora</name>
    <name type="common">Entomopathogenic nematode worm</name>
    <dbReference type="NCBI Taxonomy" id="37862"/>
    <lineage>
        <taxon>Eukaryota</taxon>
        <taxon>Metazoa</taxon>
        <taxon>Ecdysozoa</taxon>
        <taxon>Nematoda</taxon>
        <taxon>Chromadorea</taxon>
        <taxon>Rhabditida</taxon>
        <taxon>Rhabditina</taxon>
        <taxon>Rhabditomorpha</taxon>
        <taxon>Strongyloidea</taxon>
        <taxon>Heterorhabditidae</taxon>
        <taxon>Heterorhabditis</taxon>
    </lineage>
</organism>
<dbReference type="Proteomes" id="UP000095283">
    <property type="component" value="Unplaced"/>
</dbReference>
<evidence type="ECO:0000313" key="1">
    <source>
        <dbReference type="Proteomes" id="UP000095283"/>
    </source>
</evidence>
<evidence type="ECO:0000313" key="2">
    <source>
        <dbReference type="WBParaSite" id="Hba_16538"/>
    </source>
</evidence>
<dbReference type="WBParaSite" id="Hba_16538">
    <property type="protein sequence ID" value="Hba_16538"/>
    <property type="gene ID" value="Hba_16538"/>
</dbReference>
<accession>A0A1I7XFN0</accession>
<sequence>MPLIEIRSMVAIKLGELAEELRERILSVILKKPLNVSRNDPLRENELCKDVNDSCDAIDAGRDEHRELTAEETKLGSV</sequence>
<reference evidence="2" key="1">
    <citation type="submission" date="2016-11" db="UniProtKB">
        <authorList>
            <consortium name="WormBaseParasite"/>
        </authorList>
    </citation>
    <scope>IDENTIFICATION</scope>
</reference>